<evidence type="ECO:0000313" key="4">
    <source>
        <dbReference type="Proteomes" id="UP001604335"/>
    </source>
</evidence>
<dbReference type="Proteomes" id="UP001604335">
    <property type="component" value="Unassembled WGS sequence"/>
</dbReference>
<name>A0ABW7CBX2_9CYAN</name>
<accession>A0ABW7CBX2</accession>
<dbReference type="EMBL" id="JAZAQF010000078">
    <property type="protein sequence ID" value="MFG3818526.1"/>
    <property type="molecule type" value="Genomic_DNA"/>
</dbReference>
<comment type="caution">
    <text evidence="3">The sequence shown here is derived from an EMBL/GenBank/DDBJ whole genome shotgun (WGS) entry which is preliminary data.</text>
</comment>
<keyword evidence="4" id="KW-1185">Reference proteome</keyword>
<evidence type="ECO:0000256" key="1">
    <source>
        <dbReference type="ARBA" id="ARBA00022729"/>
    </source>
</evidence>
<dbReference type="InterPro" id="IPR001119">
    <property type="entry name" value="SLH_dom"/>
</dbReference>
<dbReference type="Pfam" id="PF02638">
    <property type="entry name" value="GHL10"/>
    <property type="match status" value="1"/>
</dbReference>
<dbReference type="RefSeq" id="WP_393013936.1">
    <property type="nucleotide sequence ID" value="NZ_JAZAQF010000078.1"/>
</dbReference>
<evidence type="ECO:0000259" key="2">
    <source>
        <dbReference type="PROSITE" id="PS51272"/>
    </source>
</evidence>
<dbReference type="SUPFAM" id="SSF51445">
    <property type="entry name" value="(Trans)glycosidases"/>
    <property type="match status" value="1"/>
</dbReference>
<sequence length="597" mass="66933">MTRSPAPLSGVLAKSQVLAKPFHKRLTQLFTKPFHKPFHKPLFLGRLSPGTLLSIALLSGAIGAGPLALGAIAAPTDGGNHWSRSCLAALAERRWLSLNSAGQFQPDEPATPEDLARLLNQAVPEGPPIARTGKDNEPLRRDRAIAIIMTRLGWTDNAADPRAGTLLRQTFEDGERVEFPVRSAVAAAVRAGKVVSYPNPRRLEPERSVTRGEAAAFLCQALNDRLEAPATDAFTPFVARPPETRGAWLTNIDSDILFDRDRLRQALENLKAANFNTVYITVWNGGYTLYPSEVAERASGQRIDPHPELQERDILAEAIAEGRRLGLAVVPWLEFGLMTPANSELARRNPGWIAQRRDGSNRFQYGRDTRVWLNPGHPDVQKFMTDLVDELVSRYPVDGIQFDDHFAYPVELGYDPTTLAQYALERDGQTPPDLATDPDWMRWRSGRLTQLMGQIQQTLKAKRPTAIMSLSPNPQPFAYSTSLQSWSDWVGRGWIDELIVQIYREDSALFEAELLDRDLQIASYKIPVSVGILTGLKVKPMPIDRVAAQVQLVRQKQLAGVSFFFYESLWNLTSENRERRQQTIRRLFFNPAFRSNR</sequence>
<dbReference type="Gene3D" id="3.20.20.80">
    <property type="entry name" value="Glycosidases"/>
    <property type="match status" value="1"/>
</dbReference>
<organism evidence="3 4">
    <name type="scientific">Limnothrix redekei LRLZ20PSL1</name>
    <dbReference type="NCBI Taxonomy" id="3112953"/>
    <lineage>
        <taxon>Bacteria</taxon>
        <taxon>Bacillati</taxon>
        <taxon>Cyanobacteriota</taxon>
        <taxon>Cyanophyceae</taxon>
        <taxon>Pseudanabaenales</taxon>
        <taxon>Pseudanabaenaceae</taxon>
        <taxon>Limnothrix</taxon>
    </lineage>
</organism>
<protein>
    <submittedName>
        <fullName evidence="3">Family 10 glycosylhydrolase</fullName>
    </submittedName>
</protein>
<dbReference type="PANTHER" id="PTHR43405">
    <property type="entry name" value="GLYCOSYL HYDROLASE DIGH"/>
    <property type="match status" value="1"/>
</dbReference>
<gene>
    <name evidence="3" type="ORF">VPK24_12820</name>
</gene>
<dbReference type="InterPro" id="IPR017853">
    <property type="entry name" value="GH"/>
</dbReference>
<dbReference type="PROSITE" id="PS51272">
    <property type="entry name" value="SLH"/>
    <property type="match status" value="1"/>
</dbReference>
<reference evidence="4" key="1">
    <citation type="journal article" date="2024" name="Algal Res.">
        <title>Biochemical, toxicological and genomic investigation of a high-biomass producing Limnothrix strain isolated from Italian shallow drinking water reservoir.</title>
        <authorList>
            <person name="Simonazzi M."/>
            <person name="Shishido T.K."/>
            <person name="Delbaje E."/>
            <person name="Wahlsten M."/>
            <person name="Fewer D.P."/>
            <person name="Sivonen K."/>
            <person name="Pezzolesi L."/>
            <person name="Pistocchi R."/>
        </authorList>
    </citation>
    <scope>NUCLEOTIDE SEQUENCE [LARGE SCALE GENOMIC DNA]</scope>
    <source>
        <strain evidence="4">LRLZ20PSL1</strain>
    </source>
</reference>
<dbReference type="InterPro" id="IPR003790">
    <property type="entry name" value="GHL10"/>
</dbReference>
<dbReference type="InterPro" id="IPR052177">
    <property type="entry name" value="Divisome_Glycosyl_Hydrolase"/>
</dbReference>
<evidence type="ECO:0000313" key="3">
    <source>
        <dbReference type="EMBL" id="MFG3818526.1"/>
    </source>
</evidence>
<feature type="domain" description="SLH" evidence="2">
    <location>
        <begin position="168"/>
        <end position="232"/>
    </location>
</feature>
<proteinExistence type="predicted"/>
<keyword evidence="1" id="KW-0732">Signal</keyword>
<dbReference type="PANTHER" id="PTHR43405:SF1">
    <property type="entry name" value="GLYCOSYL HYDROLASE DIGH"/>
    <property type="match status" value="1"/>
</dbReference>